<evidence type="ECO:0000313" key="5">
    <source>
        <dbReference type="Proteomes" id="UP000754883"/>
    </source>
</evidence>
<dbReference type="Pfam" id="PF03446">
    <property type="entry name" value="NAD_binding_2"/>
    <property type="match status" value="1"/>
</dbReference>
<proteinExistence type="predicted"/>
<dbReference type="GO" id="GO:0140673">
    <property type="term" value="P:transcription elongation-coupled chromatin remodeling"/>
    <property type="evidence" value="ECO:0007669"/>
    <property type="project" value="TreeGrafter"/>
</dbReference>
<name>A0A9N9U7Y0_9HYPO</name>
<gene>
    <name evidence="4" type="ORF">CBYS24578_00015398</name>
</gene>
<dbReference type="Gene3D" id="3.40.50.720">
    <property type="entry name" value="NAD(P)-binding Rossmann-like Domain"/>
    <property type="match status" value="1"/>
</dbReference>
<evidence type="ECO:0000259" key="3">
    <source>
        <dbReference type="Pfam" id="PF21761"/>
    </source>
</evidence>
<dbReference type="Pfam" id="PF21761">
    <property type="entry name" value="RedAm-like_C"/>
    <property type="match status" value="1"/>
</dbReference>
<evidence type="ECO:0000259" key="2">
    <source>
        <dbReference type="Pfam" id="PF03446"/>
    </source>
</evidence>
<dbReference type="InterPro" id="IPR036291">
    <property type="entry name" value="NAD(P)-bd_dom_sf"/>
</dbReference>
<dbReference type="GO" id="GO:0003677">
    <property type="term" value="F:DNA binding"/>
    <property type="evidence" value="ECO:0007669"/>
    <property type="project" value="TreeGrafter"/>
</dbReference>
<keyword evidence="5" id="KW-1185">Reference proteome</keyword>
<dbReference type="GO" id="GO:0031491">
    <property type="term" value="F:nucleosome binding"/>
    <property type="evidence" value="ECO:0007669"/>
    <property type="project" value="TreeGrafter"/>
</dbReference>
<dbReference type="EMBL" id="CABFNO020001372">
    <property type="protein sequence ID" value="CAG9983738.1"/>
    <property type="molecule type" value="Genomic_DNA"/>
</dbReference>
<feature type="domain" description="6-phosphogluconate dehydrogenase NADP-binding" evidence="2">
    <location>
        <begin position="6"/>
        <end position="117"/>
    </location>
</feature>
<evidence type="ECO:0000313" key="4">
    <source>
        <dbReference type="EMBL" id="CAG9983738.1"/>
    </source>
</evidence>
<keyword evidence="1" id="KW-0732">Signal</keyword>
<feature type="signal peptide" evidence="1">
    <location>
        <begin position="1"/>
        <end position="19"/>
    </location>
</feature>
<dbReference type="GO" id="GO:0000785">
    <property type="term" value="C:chromatin"/>
    <property type="evidence" value="ECO:0007669"/>
    <property type="project" value="TreeGrafter"/>
</dbReference>
<dbReference type="OrthoDB" id="435038at2759"/>
<dbReference type="GO" id="GO:0050661">
    <property type="term" value="F:NADP binding"/>
    <property type="evidence" value="ECO:0007669"/>
    <property type="project" value="InterPro"/>
</dbReference>
<dbReference type="Gene3D" id="1.10.1040.10">
    <property type="entry name" value="N-(1-d-carboxylethyl)-l-norvaline Dehydrogenase, domain 2"/>
    <property type="match status" value="1"/>
</dbReference>
<feature type="chain" id="PRO_5040105983" description="6-phosphogluconate dehydrogenase NADP-binding domain-containing protein" evidence="1">
    <location>
        <begin position="20"/>
        <end position="307"/>
    </location>
</feature>
<dbReference type="InterPro" id="IPR006115">
    <property type="entry name" value="6PGDH_NADP-bd"/>
</dbReference>
<dbReference type="InterPro" id="IPR051265">
    <property type="entry name" value="HIBADH-related_NP60_sf"/>
</dbReference>
<dbReference type="InterPro" id="IPR013328">
    <property type="entry name" value="6PGD_dom2"/>
</dbReference>
<feature type="domain" description="NADPH-dependent reductive aminase-like C-terminal" evidence="3">
    <location>
        <begin position="169"/>
        <end position="294"/>
    </location>
</feature>
<reference evidence="4 5" key="2">
    <citation type="submission" date="2021-10" db="EMBL/GenBank/DDBJ databases">
        <authorList>
            <person name="Piombo E."/>
        </authorList>
    </citation>
    <scope>NUCLEOTIDE SEQUENCE [LARGE SCALE GENOMIC DNA]</scope>
</reference>
<reference evidence="5" key="1">
    <citation type="submission" date="2019-06" db="EMBL/GenBank/DDBJ databases">
        <authorList>
            <person name="Broberg M."/>
        </authorList>
    </citation>
    <scope>NUCLEOTIDE SEQUENCE [LARGE SCALE GENOMIC DNA]</scope>
</reference>
<accession>A0A9N9U7Y0</accession>
<sequence>MSSSRVLFVGLGNMGAALAKTLQPTLNQPISLWNRTKERPAIQSLTQQGAIFHQDIFLAVKEAEIIVLCVLDYGTLHSILEPLKDRTVFAGKTIINLTNGTLKDATDTEKWMKSYGASHYFDGAVMVTPQLVGTPQSLVLYSGESKESFDTNVAKLVEPLGLAIYTGLDVGSAAANDLAALSTMYGMFAGFFTGIGLLKKQAANSGASGTIKTRVDTVIVPVLTALVPYLSLLAQTVDAESYDENAGSPIGMQLVGIRNILKACEEEDVNASGLEALGSLVQRVVDSRGPDGSVVEVVRFTLGAEAI</sequence>
<protein>
    <recommendedName>
        <fullName evidence="6">6-phosphogluconate dehydrogenase NADP-binding domain-containing protein</fullName>
    </recommendedName>
</protein>
<dbReference type="PANTHER" id="PTHR43580">
    <property type="entry name" value="OXIDOREDUCTASE GLYR1-RELATED"/>
    <property type="match status" value="1"/>
</dbReference>
<dbReference type="InterPro" id="IPR048666">
    <property type="entry name" value="RedAm-like_C"/>
</dbReference>
<organism evidence="4 5">
    <name type="scientific">Clonostachys byssicola</name>
    <dbReference type="NCBI Taxonomy" id="160290"/>
    <lineage>
        <taxon>Eukaryota</taxon>
        <taxon>Fungi</taxon>
        <taxon>Dikarya</taxon>
        <taxon>Ascomycota</taxon>
        <taxon>Pezizomycotina</taxon>
        <taxon>Sordariomycetes</taxon>
        <taxon>Hypocreomycetidae</taxon>
        <taxon>Hypocreales</taxon>
        <taxon>Bionectriaceae</taxon>
        <taxon>Clonostachys</taxon>
    </lineage>
</organism>
<comment type="caution">
    <text evidence="4">The sequence shown here is derived from an EMBL/GenBank/DDBJ whole genome shotgun (WGS) entry which is preliminary data.</text>
</comment>
<dbReference type="Proteomes" id="UP000754883">
    <property type="component" value="Unassembled WGS sequence"/>
</dbReference>
<dbReference type="PANTHER" id="PTHR43580:SF2">
    <property type="entry name" value="CYTOKINE-LIKE NUCLEAR FACTOR N-PAC"/>
    <property type="match status" value="1"/>
</dbReference>
<evidence type="ECO:0008006" key="6">
    <source>
        <dbReference type="Google" id="ProtNLM"/>
    </source>
</evidence>
<dbReference type="SUPFAM" id="SSF51735">
    <property type="entry name" value="NAD(P)-binding Rossmann-fold domains"/>
    <property type="match status" value="1"/>
</dbReference>
<dbReference type="AlphaFoldDB" id="A0A9N9U7Y0"/>
<evidence type="ECO:0000256" key="1">
    <source>
        <dbReference type="SAM" id="SignalP"/>
    </source>
</evidence>